<dbReference type="Proteomes" id="UP000187012">
    <property type="component" value="Unassembled WGS sequence"/>
</dbReference>
<accession>A0A1N7RVY9</accession>
<protein>
    <submittedName>
        <fullName evidence="1">Uncharacterized protein</fullName>
    </submittedName>
</protein>
<keyword evidence="2" id="KW-1185">Reference proteome</keyword>
<dbReference type="AlphaFoldDB" id="A0A1N7RVY9"/>
<reference evidence="1 2" key="1">
    <citation type="submission" date="2016-12" db="EMBL/GenBank/DDBJ databases">
        <authorList>
            <person name="Song W.-J."/>
            <person name="Kurnit D.M."/>
        </authorList>
    </citation>
    <scope>NUCLEOTIDE SEQUENCE [LARGE SCALE GENOMIC DNA]</scope>
    <source>
        <strain evidence="1 2">STM7296</strain>
    </source>
</reference>
<name>A0A1N7RVY9_9BURK</name>
<dbReference type="STRING" id="1247936.BN2475_190141"/>
<sequence>MPPSIERIAERTPITLIVWLLNPAPPKSITMSAGPPDSSLLVTANQYRKILARNGIRLNVWESDGSVQNLQRLLDPKQHVDIALVQGGVATGHDTSSLMSRSAACSMCQWWSSIAAPASRKFHNWKASASRSAAKAAAPV</sequence>
<proteinExistence type="predicted"/>
<dbReference type="SUPFAM" id="SSF53850">
    <property type="entry name" value="Periplasmic binding protein-like II"/>
    <property type="match status" value="1"/>
</dbReference>
<dbReference type="EMBL" id="CYGX02000019">
    <property type="protein sequence ID" value="SIT39243.1"/>
    <property type="molecule type" value="Genomic_DNA"/>
</dbReference>
<evidence type="ECO:0000313" key="1">
    <source>
        <dbReference type="EMBL" id="SIT39243.1"/>
    </source>
</evidence>
<gene>
    <name evidence="1" type="ORF">BN2475_190141</name>
</gene>
<evidence type="ECO:0000313" key="2">
    <source>
        <dbReference type="Proteomes" id="UP000187012"/>
    </source>
</evidence>
<organism evidence="1 2">
    <name type="scientific">Paraburkholderia ribeironis</name>
    <dbReference type="NCBI Taxonomy" id="1247936"/>
    <lineage>
        <taxon>Bacteria</taxon>
        <taxon>Pseudomonadati</taxon>
        <taxon>Pseudomonadota</taxon>
        <taxon>Betaproteobacteria</taxon>
        <taxon>Burkholderiales</taxon>
        <taxon>Burkholderiaceae</taxon>
        <taxon>Paraburkholderia</taxon>
    </lineage>
</organism>